<organism evidence="2 3">
    <name type="scientific">Chryseobacterium lactis</name>
    <dbReference type="NCBI Taxonomy" id="1241981"/>
    <lineage>
        <taxon>Bacteria</taxon>
        <taxon>Pseudomonadati</taxon>
        <taxon>Bacteroidota</taxon>
        <taxon>Flavobacteriia</taxon>
        <taxon>Flavobacteriales</taxon>
        <taxon>Weeksellaceae</taxon>
        <taxon>Chryseobacterium group</taxon>
        <taxon>Chryseobacterium</taxon>
    </lineage>
</organism>
<evidence type="ECO:0000313" key="1">
    <source>
        <dbReference type="EMBL" id="AZA80559.1"/>
    </source>
</evidence>
<dbReference type="AlphaFoldDB" id="A0A3G6RKS3"/>
<evidence type="ECO:0000313" key="4">
    <source>
        <dbReference type="Proteomes" id="UP000279972"/>
    </source>
</evidence>
<evidence type="ECO:0000313" key="3">
    <source>
        <dbReference type="Proteomes" id="UP000236262"/>
    </source>
</evidence>
<dbReference type="EMBL" id="CP033924">
    <property type="protein sequence ID" value="AZA80559.1"/>
    <property type="molecule type" value="Genomic_DNA"/>
</dbReference>
<protein>
    <submittedName>
        <fullName evidence="2">Uncharacterized protein</fullName>
    </submittedName>
</protein>
<name>A0A3G6RKS3_CHRLC</name>
<proteinExistence type="predicted"/>
<dbReference type="EMBL" id="PPEH01000004">
    <property type="protein sequence ID" value="PNW13720.1"/>
    <property type="molecule type" value="Genomic_DNA"/>
</dbReference>
<sequence length="75" mass="8684">MQCYFQLIVGKDRKGGSLWEVIIKKMPHERIRVAAGGKLPKSAKEQIYFVYSENERGTHTRGDFAQCFFNSIIFL</sequence>
<gene>
    <name evidence="2" type="ORF">C1637_13040</name>
    <name evidence="1" type="ORF">EG342_00900</name>
</gene>
<evidence type="ECO:0000313" key="2">
    <source>
        <dbReference type="EMBL" id="PNW13720.1"/>
    </source>
</evidence>
<reference evidence="1 4" key="2">
    <citation type="submission" date="2018-11" db="EMBL/GenBank/DDBJ databases">
        <title>Proposal to divide the Flavobacteriaceae and reorganize its genera based on Amino Acid Identity values calculated from whole genome sequences.</title>
        <authorList>
            <person name="Nicholson A.C."/>
            <person name="Gulvik C.A."/>
            <person name="Whitney A.M."/>
            <person name="Humrighouse B.W."/>
            <person name="Bell M."/>
            <person name="Holmes B."/>
            <person name="Steigerwalt A.G."/>
            <person name="Villarma A."/>
            <person name="Sheth M."/>
            <person name="Batra D."/>
            <person name="Pryor J."/>
            <person name="Bernardet J.-F."/>
            <person name="Hugo C."/>
            <person name="Kampfer P."/>
            <person name="Newman J."/>
            <person name="McQuiston J.R."/>
        </authorList>
    </citation>
    <scope>NUCLEOTIDE SEQUENCE [LARGE SCALE GENOMIC DNA]</scope>
    <source>
        <strain evidence="1 4">KC_1864</strain>
    </source>
</reference>
<dbReference type="Proteomes" id="UP000236262">
    <property type="component" value="Unassembled WGS sequence"/>
</dbReference>
<keyword evidence="4" id="KW-1185">Reference proteome</keyword>
<dbReference type="Proteomes" id="UP000279972">
    <property type="component" value="Chromosome"/>
</dbReference>
<dbReference type="KEGG" id="clac:EG342_00900"/>
<accession>A0A3G6RKS3</accession>
<reference evidence="2 3" key="1">
    <citation type="submission" date="2018-01" db="EMBL/GenBank/DDBJ databases">
        <title>Draft genome sequences of Chryseobacterium lactis NCTC11390, Chryseobacterium oncorhynchi 701B-08, and Chryseobacterium viscerum 687B-08.</title>
        <authorList>
            <person name="Jeong J.-J."/>
            <person name="Lee Y.J."/>
            <person name="Park B."/>
            <person name="Choi I.-G."/>
            <person name="Kim K.D."/>
        </authorList>
    </citation>
    <scope>NUCLEOTIDE SEQUENCE [LARGE SCALE GENOMIC DNA]</scope>
    <source>
        <strain evidence="2 3">NCTC11390</strain>
    </source>
</reference>